<evidence type="ECO:0000313" key="2">
    <source>
        <dbReference type="Proteomes" id="UP000241440"/>
    </source>
</evidence>
<comment type="caution">
    <text evidence="1">The sequence shown here is derived from an EMBL/GenBank/DDBJ whole genome shotgun (WGS) entry which is preliminary data.</text>
</comment>
<dbReference type="GO" id="GO:0005829">
    <property type="term" value="C:cytosol"/>
    <property type="evidence" value="ECO:0007669"/>
    <property type="project" value="TreeGrafter"/>
</dbReference>
<dbReference type="InterPro" id="IPR023214">
    <property type="entry name" value="HAD_sf"/>
</dbReference>
<dbReference type="PANTHER" id="PTHR10000">
    <property type="entry name" value="PHOSPHOSERINE PHOSPHATASE"/>
    <property type="match status" value="1"/>
</dbReference>
<dbReference type="AlphaFoldDB" id="A0A855SF58"/>
<dbReference type="InterPro" id="IPR006379">
    <property type="entry name" value="HAD-SF_hydro_IIB"/>
</dbReference>
<dbReference type="SUPFAM" id="SSF56784">
    <property type="entry name" value="HAD-like"/>
    <property type="match status" value="1"/>
</dbReference>
<dbReference type="NCBIfam" id="TIGR01484">
    <property type="entry name" value="HAD-SF-IIB"/>
    <property type="match status" value="1"/>
</dbReference>
<dbReference type="NCBIfam" id="NF007806">
    <property type="entry name" value="PRK10513.1"/>
    <property type="match status" value="1"/>
</dbReference>
<dbReference type="Proteomes" id="UP000241440">
    <property type="component" value="Unassembled WGS sequence"/>
</dbReference>
<dbReference type="GO" id="GO:0000287">
    <property type="term" value="F:magnesium ion binding"/>
    <property type="evidence" value="ECO:0007669"/>
    <property type="project" value="UniProtKB-ARBA"/>
</dbReference>
<organism evidence="1 2">
    <name type="scientific">Photobacterium angustum</name>
    <dbReference type="NCBI Taxonomy" id="661"/>
    <lineage>
        <taxon>Bacteria</taxon>
        <taxon>Pseudomonadati</taxon>
        <taxon>Pseudomonadota</taxon>
        <taxon>Gammaproteobacteria</taxon>
        <taxon>Vibrionales</taxon>
        <taxon>Vibrionaceae</taxon>
        <taxon>Photobacterium</taxon>
    </lineage>
</organism>
<dbReference type="SFLD" id="SFLDG01140">
    <property type="entry name" value="C2.B:_Phosphomannomutase_and_P"/>
    <property type="match status" value="1"/>
</dbReference>
<protein>
    <submittedName>
        <fullName evidence="1">Cof-type HAD-IIB family hydrolase</fullName>
    </submittedName>
</protein>
<dbReference type="SFLD" id="SFLDS00003">
    <property type="entry name" value="Haloacid_Dehalogenase"/>
    <property type="match status" value="1"/>
</dbReference>
<dbReference type="InterPro" id="IPR000150">
    <property type="entry name" value="Cof"/>
</dbReference>
<dbReference type="CDD" id="cd07516">
    <property type="entry name" value="HAD_Pase"/>
    <property type="match status" value="1"/>
</dbReference>
<dbReference type="Gene3D" id="3.30.1240.10">
    <property type="match status" value="1"/>
</dbReference>
<dbReference type="InterPro" id="IPR036412">
    <property type="entry name" value="HAD-like_sf"/>
</dbReference>
<dbReference type="GeneID" id="61230062"/>
<dbReference type="Gene3D" id="3.40.50.1000">
    <property type="entry name" value="HAD superfamily/HAD-like"/>
    <property type="match status" value="1"/>
</dbReference>
<dbReference type="PROSITE" id="PS01228">
    <property type="entry name" value="COF_1"/>
    <property type="match status" value="1"/>
</dbReference>
<dbReference type="GO" id="GO:0016791">
    <property type="term" value="F:phosphatase activity"/>
    <property type="evidence" value="ECO:0007669"/>
    <property type="project" value="UniProtKB-ARBA"/>
</dbReference>
<dbReference type="NCBIfam" id="TIGR00099">
    <property type="entry name" value="Cof-subfamily"/>
    <property type="match status" value="1"/>
</dbReference>
<dbReference type="PANTHER" id="PTHR10000:SF8">
    <property type="entry name" value="HAD SUPERFAMILY HYDROLASE-LIKE, TYPE 3"/>
    <property type="match status" value="1"/>
</dbReference>
<name>A0A855SF58_PHOAN</name>
<dbReference type="Pfam" id="PF08282">
    <property type="entry name" value="Hydrolase_3"/>
    <property type="match status" value="1"/>
</dbReference>
<dbReference type="EMBL" id="PYOY01000002">
    <property type="protein sequence ID" value="PSX08538.1"/>
    <property type="molecule type" value="Genomic_DNA"/>
</dbReference>
<reference evidence="1 2" key="1">
    <citation type="submission" date="2018-01" db="EMBL/GenBank/DDBJ databases">
        <title>Whole genome sequencing of Histamine producing bacteria.</title>
        <authorList>
            <person name="Butler K."/>
        </authorList>
    </citation>
    <scope>NUCLEOTIDE SEQUENCE [LARGE SCALE GENOMIC DNA]</scope>
    <source>
        <strain evidence="1 2">A2-1</strain>
    </source>
</reference>
<dbReference type="PROSITE" id="PS01229">
    <property type="entry name" value="COF_2"/>
    <property type="match status" value="1"/>
</dbReference>
<sequence length="270" mass="29393">MYKLVALDMDGTLLSSDGTISQENKAAISAAREQGVSIVLASGRPLEGMTWALNELEMTGSNDFVLSYNASLVQRVSNKEIIRSETLTGLDAKNIASLAHDLGVHVHAFTRRQGLITPENNYYTDHEAKINGLAITIEDFATLENDEEVMKVMIIDEPDRLSAAIAQLPKALYQSYTIVQSAPFFLEFMNPNSNKGVGVEALAEYLDIKQSEVICMGDAGNDHHMIEYAGLGVAMGNATDETKAIANFITDTNNNAGVAKVINEFILDMK</sequence>
<keyword evidence="1" id="KW-0378">Hydrolase</keyword>
<accession>A0A855SF58</accession>
<proteinExistence type="predicted"/>
<gene>
    <name evidence="1" type="ORF">C0W41_05455</name>
</gene>
<dbReference type="SFLD" id="SFLDG01144">
    <property type="entry name" value="C2.B.4:_PGP_Like"/>
    <property type="match status" value="1"/>
</dbReference>
<evidence type="ECO:0000313" key="1">
    <source>
        <dbReference type="EMBL" id="PSX08538.1"/>
    </source>
</evidence>
<dbReference type="RefSeq" id="WP_045082475.1">
    <property type="nucleotide sequence ID" value="NZ_JZSV01000005.1"/>
</dbReference>